<evidence type="ECO:0000256" key="4">
    <source>
        <dbReference type="RuleBase" id="RU004273"/>
    </source>
</evidence>
<dbReference type="EMBL" id="BEYU01000001">
    <property type="protein sequence ID" value="GBG23789.1"/>
    <property type="molecule type" value="Genomic_DNA"/>
</dbReference>
<gene>
    <name evidence="6" type="ORF">FCC1311_000092</name>
</gene>
<dbReference type="InterPro" id="IPR004843">
    <property type="entry name" value="Calcineurin-like_PHP"/>
</dbReference>
<dbReference type="AlphaFoldDB" id="A0A2R5G0H1"/>
<evidence type="ECO:0000256" key="3">
    <source>
        <dbReference type="ARBA" id="ARBA00023211"/>
    </source>
</evidence>
<dbReference type="InterPro" id="IPR047129">
    <property type="entry name" value="PPA2-like"/>
</dbReference>
<accession>A0A2R5G0H1</accession>
<dbReference type="OrthoDB" id="1930084at2759"/>
<name>A0A2R5G0H1_9STRA</name>
<feature type="domain" description="Serine/threonine specific protein phosphatases" evidence="5">
    <location>
        <begin position="121"/>
        <end position="126"/>
    </location>
</feature>
<dbReference type="EC" id="3.1.3.16" evidence="4"/>
<evidence type="ECO:0000313" key="7">
    <source>
        <dbReference type="Proteomes" id="UP000241890"/>
    </source>
</evidence>
<keyword evidence="1" id="KW-0479">Metal-binding</keyword>
<comment type="similarity">
    <text evidence="4">Belongs to the PPP phosphatase family.</text>
</comment>
<keyword evidence="3" id="KW-0464">Manganese</keyword>
<dbReference type="SUPFAM" id="SSF56300">
    <property type="entry name" value="Metallo-dependent phosphatases"/>
    <property type="match status" value="1"/>
</dbReference>
<comment type="caution">
    <text evidence="6">The sequence shown here is derived from an EMBL/GenBank/DDBJ whole genome shotgun (WGS) entry which is preliminary data.</text>
</comment>
<evidence type="ECO:0000256" key="2">
    <source>
        <dbReference type="ARBA" id="ARBA00022801"/>
    </source>
</evidence>
<organism evidence="6 7">
    <name type="scientific">Hondaea fermentalgiana</name>
    <dbReference type="NCBI Taxonomy" id="2315210"/>
    <lineage>
        <taxon>Eukaryota</taxon>
        <taxon>Sar</taxon>
        <taxon>Stramenopiles</taxon>
        <taxon>Bigyra</taxon>
        <taxon>Labyrinthulomycetes</taxon>
        <taxon>Thraustochytrida</taxon>
        <taxon>Thraustochytriidae</taxon>
        <taxon>Hondaea</taxon>
    </lineage>
</organism>
<dbReference type="PANTHER" id="PTHR45619">
    <property type="entry name" value="SERINE/THREONINE-PROTEIN PHOSPHATASE PP2A-RELATED"/>
    <property type="match status" value="1"/>
</dbReference>
<dbReference type="GO" id="GO:0046872">
    <property type="term" value="F:metal ion binding"/>
    <property type="evidence" value="ECO:0007669"/>
    <property type="project" value="UniProtKB-KW"/>
</dbReference>
<evidence type="ECO:0000259" key="5">
    <source>
        <dbReference type="PROSITE" id="PS00125"/>
    </source>
</evidence>
<dbReference type="InterPro" id="IPR029052">
    <property type="entry name" value="Metallo-depent_PP-like"/>
</dbReference>
<comment type="catalytic activity">
    <reaction evidence="4">
        <text>O-phospho-L-threonyl-[protein] + H2O = L-threonyl-[protein] + phosphate</text>
        <dbReference type="Rhea" id="RHEA:47004"/>
        <dbReference type="Rhea" id="RHEA-COMP:11060"/>
        <dbReference type="Rhea" id="RHEA-COMP:11605"/>
        <dbReference type="ChEBI" id="CHEBI:15377"/>
        <dbReference type="ChEBI" id="CHEBI:30013"/>
        <dbReference type="ChEBI" id="CHEBI:43474"/>
        <dbReference type="ChEBI" id="CHEBI:61977"/>
        <dbReference type="EC" id="3.1.3.16"/>
    </reaction>
</comment>
<dbReference type="SMART" id="SM00156">
    <property type="entry name" value="PP2Ac"/>
    <property type="match status" value="1"/>
</dbReference>
<keyword evidence="7" id="KW-1185">Reference proteome</keyword>
<sequence>MAEQEMETWIGMVLDETASLEATKTENLPSVRSIEALCERAKEVFSRKTSSFVEVECPVTVVGDIHGQLYDFLEMIRVGGLPPDTNYLFLGDYVDRGHYSIETILLLMALKVRYQDNITLLRGNHETRQITQVYGFYDECMRKYGSPRVWKAVTCVFDVLPVAALVTGPNTRVLAVHAGLSPALETLDEIRALKYDEEVPHEGPVCDLVWSDPDEDIEGWGLSQRGAGYVFGANVVAKFNHTNNLDLVCRSHQLVMEGYKEMFERRLVTVWSAPNYCYRCGNKAAILQLGENCNRYDTFMQAPESVRTAPSKDVDYFL</sequence>
<proteinExistence type="inferred from homology"/>
<protein>
    <recommendedName>
        <fullName evidence="4">Serine/threonine-protein phosphatase</fullName>
        <ecNumber evidence="4">3.1.3.16</ecNumber>
    </recommendedName>
</protein>
<dbReference type="PRINTS" id="PR00114">
    <property type="entry name" value="STPHPHTASE"/>
</dbReference>
<dbReference type="InterPro" id="IPR006186">
    <property type="entry name" value="Ser/Thr-sp_prot-phosphatase"/>
</dbReference>
<evidence type="ECO:0000313" key="6">
    <source>
        <dbReference type="EMBL" id="GBG23789.1"/>
    </source>
</evidence>
<dbReference type="Gene3D" id="3.60.21.10">
    <property type="match status" value="1"/>
</dbReference>
<reference evidence="6 7" key="1">
    <citation type="submission" date="2017-12" db="EMBL/GenBank/DDBJ databases">
        <title>Sequencing, de novo assembly and annotation of complete genome of a new Thraustochytrid species, strain FCC1311.</title>
        <authorList>
            <person name="Sedici K."/>
            <person name="Godart F."/>
            <person name="Aiese Cigliano R."/>
            <person name="Sanseverino W."/>
            <person name="Barakat M."/>
            <person name="Ortet P."/>
            <person name="Marechal E."/>
            <person name="Cagnac O."/>
            <person name="Amato A."/>
        </authorList>
    </citation>
    <scope>NUCLEOTIDE SEQUENCE [LARGE SCALE GENOMIC DNA]</scope>
</reference>
<keyword evidence="2 4" id="KW-0378">Hydrolase</keyword>
<dbReference type="GO" id="GO:0004722">
    <property type="term" value="F:protein serine/threonine phosphatase activity"/>
    <property type="evidence" value="ECO:0007669"/>
    <property type="project" value="UniProtKB-EC"/>
</dbReference>
<dbReference type="Pfam" id="PF00149">
    <property type="entry name" value="Metallophos"/>
    <property type="match status" value="1"/>
</dbReference>
<dbReference type="InParanoid" id="A0A2R5G0H1"/>
<evidence type="ECO:0000256" key="1">
    <source>
        <dbReference type="ARBA" id="ARBA00022723"/>
    </source>
</evidence>
<dbReference type="PROSITE" id="PS00125">
    <property type="entry name" value="SER_THR_PHOSPHATASE"/>
    <property type="match status" value="1"/>
</dbReference>
<dbReference type="Proteomes" id="UP000241890">
    <property type="component" value="Unassembled WGS sequence"/>
</dbReference>